<keyword evidence="2" id="KW-1185">Reference proteome</keyword>
<dbReference type="Pfam" id="PF26421">
    <property type="entry name" value="Avidin_like"/>
    <property type="match status" value="1"/>
</dbReference>
<dbReference type="EMBL" id="PDNZ01000004">
    <property type="protein sequence ID" value="PWW82168.1"/>
    <property type="molecule type" value="Genomic_DNA"/>
</dbReference>
<reference evidence="2" key="1">
    <citation type="submission" date="2017-10" db="EMBL/GenBank/DDBJ databases">
        <authorList>
            <person name="Gaisin V.A."/>
            <person name="Rysina M.S."/>
            <person name="Grouzdev D.S."/>
        </authorList>
    </citation>
    <scope>NUCLEOTIDE SEQUENCE [LARGE SCALE GENOMIC DNA]</scope>
    <source>
        <strain evidence="2">V1</strain>
    </source>
</reference>
<dbReference type="RefSeq" id="WP_110023302.1">
    <property type="nucleotide sequence ID" value="NZ_PDNZ01000004.1"/>
</dbReference>
<comment type="caution">
    <text evidence="1">The sequence shown here is derived from an EMBL/GenBank/DDBJ whole genome shotgun (WGS) entry which is preliminary data.</text>
</comment>
<evidence type="ECO:0000313" key="1">
    <source>
        <dbReference type="EMBL" id="PWW82168.1"/>
    </source>
</evidence>
<dbReference type="InterPro" id="IPR058595">
    <property type="entry name" value="Avidin-like"/>
</dbReference>
<sequence>MKYNLDGKIFQSIENTENGEVSSETLFHYHQDDNIISADYSGGSIIKGHLLGKMSEDGTLEFTYHHINLEGNLMLGKCTSVPTLLPDGRLKLSEQWQWLSGDKSMGKSQIIEIDSV</sequence>
<protein>
    <submittedName>
        <fullName evidence="1">N-acetylglutamate synthase</fullName>
    </submittedName>
</protein>
<organism evidence="1 2">
    <name type="scientific">Prosthecochloris marina</name>
    <dbReference type="NCBI Taxonomy" id="2017681"/>
    <lineage>
        <taxon>Bacteria</taxon>
        <taxon>Pseudomonadati</taxon>
        <taxon>Chlorobiota</taxon>
        <taxon>Chlorobiia</taxon>
        <taxon>Chlorobiales</taxon>
        <taxon>Chlorobiaceae</taxon>
        <taxon>Prosthecochloris</taxon>
    </lineage>
</organism>
<evidence type="ECO:0000313" key="2">
    <source>
        <dbReference type="Proteomes" id="UP000246278"/>
    </source>
</evidence>
<accession>A0A317T6C7</accession>
<name>A0A317T6C7_9CHLB</name>
<dbReference type="AlphaFoldDB" id="A0A317T6C7"/>
<gene>
    <name evidence="1" type="ORF">CR164_07495</name>
</gene>
<dbReference type="Proteomes" id="UP000246278">
    <property type="component" value="Unassembled WGS sequence"/>
</dbReference>
<proteinExistence type="predicted"/>
<dbReference type="OrthoDB" id="5684515at2"/>